<evidence type="ECO:0000256" key="1">
    <source>
        <dbReference type="ARBA" id="ARBA00004127"/>
    </source>
</evidence>
<feature type="domain" description="HMA" evidence="11">
    <location>
        <begin position="2"/>
        <end position="68"/>
    </location>
</feature>
<keyword evidence="8 10" id="KW-1133">Transmembrane helix</keyword>
<dbReference type="Gene3D" id="2.70.150.10">
    <property type="entry name" value="Calcium-transporting ATPase, cytoplasmic transduction domain A"/>
    <property type="match status" value="1"/>
</dbReference>
<dbReference type="InterPro" id="IPR001757">
    <property type="entry name" value="P_typ_ATPase"/>
</dbReference>
<dbReference type="InterPro" id="IPR027256">
    <property type="entry name" value="P-typ_ATPase_IB"/>
</dbReference>
<dbReference type="GO" id="GO:0012505">
    <property type="term" value="C:endomembrane system"/>
    <property type="evidence" value="ECO:0007669"/>
    <property type="project" value="UniProtKB-SubCell"/>
</dbReference>
<dbReference type="SUPFAM" id="SSF81653">
    <property type="entry name" value="Calcium ATPase, transduction domain A"/>
    <property type="match status" value="1"/>
</dbReference>
<keyword evidence="9 10" id="KW-0472">Membrane</keyword>
<feature type="transmembrane region" description="Helical" evidence="10">
    <location>
        <begin position="676"/>
        <end position="695"/>
    </location>
</feature>
<dbReference type="GO" id="GO:0005507">
    <property type="term" value="F:copper ion binding"/>
    <property type="evidence" value="ECO:0007669"/>
    <property type="project" value="TreeGrafter"/>
</dbReference>
<dbReference type="NCBIfam" id="TIGR01511">
    <property type="entry name" value="ATPase-IB1_Cu"/>
    <property type="match status" value="1"/>
</dbReference>
<dbReference type="FunFam" id="2.70.150.10:FF:000002">
    <property type="entry name" value="Copper-transporting ATPase 1, putative"/>
    <property type="match status" value="1"/>
</dbReference>
<comment type="caution">
    <text evidence="12">The sequence shown here is derived from an EMBL/GenBank/DDBJ whole genome shotgun (WGS) entry which is preliminary data.</text>
</comment>
<feature type="transmembrane region" description="Helical" evidence="10">
    <location>
        <begin position="126"/>
        <end position="144"/>
    </location>
</feature>
<dbReference type="SFLD" id="SFLDF00027">
    <property type="entry name" value="p-type_atpase"/>
    <property type="match status" value="1"/>
</dbReference>
<dbReference type="InterPro" id="IPR036163">
    <property type="entry name" value="HMA_dom_sf"/>
</dbReference>
<dbReference type="PRINTS" id="PR00941">
    <property type="entry name" value="CDATPASE"/>
</dbReference>
<dbReference type="FunFam" id="3.30.70.100:FF:000005">
    <property type="entry name" value="Copper-exporting P-type ATPase A"/>
    <property type="match status" value="1"/>
</dbReference>
<evidence type="ECO:0000256" key="4">
    <source>
        <dbReference type="ARBA" id="ARBA00022723"/>
    </source>
</evidence>
<keyword evidence="10" id="KW-1003">Cell membrane</keyword>
<dbReference type="InterPro" id="IPR044492">
    <property type="entry name" value="P_typ_ATPase_HD_dom"/>
</dbReference>
<evidence type="ECO:0000256" key="2">
    <source>
        <dbReference type="ARBA" id="ARBA00006024"/>
    </source>
</evidence>
<reference evidence="13" key="1">
    <citation type="submission" date="2017-09" db="EMBL/GenBank/DDBJ databases">
        <title>Depth-based differentiation of microbial function through sediment-hosted aquifers and enrichment of novel symbionts in the deep terrestrial subsurface.</title>
        <authorList>
            <person name="Probst A.J."/>
            <person name="Ladd B."/>
            <person name="Jarett J.K."/>
            <person name="Geller-Mcgrath D.E."/>
            <person name="Sieber C.M.K."/>
            <person name="Emerson J.B."/>
            <person name="Anantharaman K."/>
            <person name="Thomas B.C."/>
            <person name="Malmstrom R."/>
            <person name="Stieglmeier M."/>
            <person name="Klingl A."/>
            <person name="Woyke T."/>
            <person name="Ryan C.M."/>
            <person name="Banfield J.F."/>
        </authorList>
    </citation>
    <scope>NUCLEOTIDE SEQUENCE [LARGE SCALE GENOMIC DNA]</scope>
</reference>
<dbReference type="EMBL" id="PFBX01000012">
    <property type="protein sequence ID" value="PIT87714.1"/>
    <property type="molecule type" value="Genomic_DNA"/>
</dbReference>
<feature type="transmembrane region" description="Helical" evidence="10">
    <location>
        <begin position="86"/>
        <end position="106"/>
    </location>
</feature>
<dbReference type="Gene3D" id="3.40.50.1000">
    <property type="entry name" value="HAD superfamily/HAD-like"/>
    <property type="match status" value="1"/>
</dbReference>
<dbReference type="Gene3D" id="3.30.70.100">
    <property type="match status" value="1"/>
</dbReference>
<gene>
    <name evidence="12" type="ORF">COU31_01365</name>
</gene>
<dbReference type="Pfam" id="PF00702">
    <property type="entry name" value="Hydrolase"/>
    <property type="match status" value="1"/>
</dbReference>
<dbReference type="GO" id="GO:0016887">
    <property type="term" value="F:ATP hydrolysis activity"/>
    <property type="evidence" value="ECO:0007669"/>
    <property type="project" value="InterPro"/>
</dbReference>
<feature type="transmembrane region" description="Helical" evidence="10">
    <location>
        <begin position="331"/>
        <end position="353"/>
    </location>
</feature>
<name>A0A2M6W4H9_9BACT</name>
<dbReference type="SFLD" id="SFLDS00003">
    <property type="entry name" value="Haloacid_Dehalogenase"/>
    <property type="match status" value="1"/>
</dbReference>
<evidence type="ECO:0000259" key="11">
    <source>
        <dbReference type="PROSITE" id="PS50846"/>
    </source>
</evidence>
<protein>
    <submittedName>
        <fullName evidence="12">Copper-translocating P-type ATPase</fullName>
    </submittedName>
</protein>
<dbReference type="PRINTS" id="PR00119">
    <property type="entry name" value="CATATPASE"/>
</dbReference>
<accession>A0A2M6W4H9</accession>
<organism evidence="12 13">
    <name type="scientific">Candidatus Magasanikbacteria bacterium CG10_big_fil_rev_8_21_14_0_10_40_10</name>
    <dbReference type="NCBI Taxonomy" id="1974648"/>
    <lineage>
        <taxon>Bacteria</taxon>
        <taxon>Candidatus Magasanikiibacteriota</taxon>
    </lineage>
</organism>
<dbReference type="Proteomes" id="UP000231183">
    <property type="component" value="Unassembled WGS sequence"/>
</dbReference>
<evidence type="ECO:0000256" key="9">
    <source>
        <dbReference type="ARBA" id="ARBA00023136"/>
    </source>
</evidence>
<proteinExistence type="inferred from homology"/>
<dbReference type="SUPFAM" id="SSF81665">
    <property type="entry name" value="Calcium ATPase, transmembrane domain M"/>
    <property type="match status" value="1"/>
</dbReference>
<feature type="transmembrane region" description="Helical" evidence="10">
    <location>
        <begin position="180"/>
        <end position="197"/>
    </location>
</feature>
<dbReference type="InterPro" id="IPR023214">
    <property type="entry name" value="HAD_sf"/>
</dbReference>
<dbReference type="GO" id="GO:0005886">
    <property type="term" value="C:plasma membrane"/>
    <property type="evidence" value="ECO:0007669"/>
    <property type="project" value="UniProtKB-SubCell"/>
</dbReference>
<dbReference type="Gene3D" id="3.40.1110.10">
    <property type="entry name" value="Calcium-transporting ATPase, cytoplasmic domain N"/>
    <property type="match status" value="1"/>
</dbReference>
<dbReference type="NCBIfam" id="TIGR01494">
    <property type="entry name" value="ATPase_P-type"/>
    <property type="match status" value="1"/>
</dbReference>
<keyword evidence="7" id="KW-1278">Translocase</keyword>
<dbReference type="InterPro" id="IPR023298">
    <property type="entry name" value="ATPase_P-typ_TM_dom_sf"/>
</dbReference>
<dbReference type="Pfam" id="PF00403">
    <property type="entry name" value="HMA"/>
    <property type="match status" value="1"/>
</dbReference>
<dbReference type="SFLD" id="SFLDG00002">
    <property type="entry name" value="C1.7:_P-type_atpase_like"/>
    <property type="match status" value="1"/>
</dbReference>
<dbReference type="NCBIfam" id="TIGR01525">
    <property type="entry name" value="ATPase-IB_hvy"/>
    <property type="match status" value="1"/>
</dbReference>
<dbReference type="InterPro" id="IPR008250">
    <property type="entry name" value="ATPase_P-typ_transduc_dom_A_sf"/>
</dbReference>
<dbReference type="PANTHER" id="PTHR43520">
    <property type="entry name" value="ATP7, ISOFORM B"/>
    <property type="match status" value="1"/>
</dbReference>
<comment type="subcellular location">
    <subcellularLocation>
        <location evidence="10">Cell membrane</location>
    </subcellularLocation>
    <subcellularLocation>
        <location evidence="1">Endomembrane system</location>
        <topology evidence="1">Multi-pass membrane protein</topology>
    </subcellularLocation>
</comment>
<dbReference type="CDD" id="cd00371">
    <property type="entry name" value="HMA"/>
    <property type="match status" value="1"/>
</dbReference>
<dbReference type="GO" id="GO:0043682">
    <property type="term" value="F:P-type divalent copper transporter activity"/>
    <property type="evidence" value="ECO:0007669"/>
    <property type="project" value="TreeGrafter"/>
</dbReference>
<keyword evidence="4 10" id="KW-0479">Metal-binding</keyword>
<dbReference type="InterPro" id="IPR018303">
    <property type="entry name" value="ATPase_P-typ_P_site"/>
</dbReference>
<dbReference type="SUPFAM" id="SSF55008">
    <property type="entry name" value="HMA, heavy metal-associated domain"/>
    <property type="match status" value="1"/>
</dbReference>
<dbReference type="PANTHER" id="PTHR43520:SF8">
    <property type="entry name" value="P-TYPE CU(+) TRANSPORTER"/>
    <property type="match status" value="1"/>
</dbReference>
<dbReference type="SUPFAM" id="SSF56784">
    <property type="entry name" value="HAD-like"/>
    <property type="match status" value="1"/>
</dbReference>
<dbReference type="InterPro" id="IPR006121">
    <property type="entry name" value="HMA_dom"/>
</dbReference>
<dbReference type="GO" id="GO:0055070">
    <property type="term" value="P:copper ion homeostasis"/>
    <property type="evidence" value="ECO:0007669"/>
    <property type="project" value="TreeGrafter"/>
</dbReference>
<keyword evidence="6 10" id="KW-0067">ATP-binding</keyword>
<dbReference type="PROSITE" id="PS00154">
    <property type="entry name" value="ATPASE_E1_E2"/>
    <property type="match status" value="1"/>
</dbReference>
<comment type="similarity">
    <text evidence="2 10">Belongs to the cation transport ATPase (P-type) (TC 3.A.3) family. Type IB subfamily.</text>
</comment>
<evidence type="ECO:0000256" key="6">
    <source>
        <dbReference type="ARBA" id="ARBA00022840"/>
    </source>
</evidence>
<dbReference type="InterPro" id="IPR023299">
    <property type="entry name" value="ATPase_P-typ_cyto_dom_N"/>
</dbReference>
<dbReference type="InterPro" id="IPR036412">
    <property type="entry name" value="HAD-like_sf"/>
</dbReference>
<feature type="transmembrane region" description="Helical" evidence="10">
    <location>
        <begin position="156"/>
        <end position="174"/>
    </location>
</feature>
<dbReference type="CDD" id="cd02094">
    <property type="entry name" value="P-type_ATPase_Cu-like"/>
    <property type="match status" value="1"/>
</dbReference>
<keyword evidence="3 10" id="KW-0812">Transmembrane</keyword>
<evidence type="ECO:0000256" key="8">
    <source>
        <dbReference type="ARBA" id="ARBA00022989"/>
    </source>
</evidence>
<evidence type="ECO:0000256" key="5">
    <source>
        <dbReference type="ARBA" id="ARBA00022741"/>
    </source>
</evidence>
<dbReference type="InterPro" id="IPR059000">
    <property type="entry name" value="ATPase_P-type_domA"/>
</dbReference>
<dbReference type="PROSITE" id="PS50846">
    <property type="entry name" value="HMA_2"/>
    <property type="match status" value="1"/>
</dbReference>
<evidence type="ECO:0000313" key="12">
    <source>
        <dbReference type="EMBL" id="PIT87714.1"/>
    </source>
</evidence>
<dbReference type="GO" id="GO:0005524">
    <property type="term" value="F:ATP binding"/>
    <property type="evidence" value="ECO:0007669"/>
    <property type="project" value="UniProtKB-UniRule"/>
</dbReference>
<sequence>MKKEIIKIQGMHCATCAVKLEKAFHKLPGVKQASVNFSTQKAVVDYDEKKLKREILDTAVVKAGYKIEEENGQKNEKIKISADKKIRLKVFLSIILTLPVFVGMFWPWQIPGNFLDISNTKWTQNILAFLVVFIFGLDFHVNAFKQLKRFSASMDTLISLGTLSAYFFSLYAMFANRQLYFESAATITSLILLGKYLETKTKKRAGLAMQKLMELGVKQARVIKDKNQIMTAIDEVKVNDIILVKPGEKIPLDGLITSGRSTIDESMLTGESLPVDKKNADKVFAATLNKDGILEIKVTKTSHETTLAQIIKTVEQTQAFKAPIQKLADKIAGIFVPTVIGLSFLTFMGWWLIGGNLTAGIINAIAVLIISCPCALGIATPMAVMVGSSVGAKRGILIKGGESFEKAHKVRAVIFDKTGTLTKGEPKVKEIIINEKFDFSKEKLIKIASSLTEHSEHPLSKAVSRLAKEKKSELISVTNFKEISGQGIKAQCESHGLELLLGNERLMRNNGLDASWPQKLLSDREENGETILFISRGADIIGALLLADEIKKHAQEAIDAFKAMNFRIIMISGDNKNTVKNVANELGIQEYYAEILPNDKQKIVRDIQKDSQVIFIGDGINDAPALIQSDLGVAMGSGTDIAKESGDIIIMNSDPLAAVEAVKVSSKTFGIIKQNLFWAFFYNILAIPLAVLGIASPMIGAAAMGLSDIAVVGNSLRLYKIKL</sequence>
<evidence type="ECO:0000313" key="13">
    <source>
        <dbReference type="Proteomes" id="UP000231183"/>
    </source>
</evidence>
<evidence type="ECO:0000256" key="3">
    <source>
        <dbReference type="ARBA" id="ARBA00022692"/>
    </source>
</evidence>
<dbReference type="Pfam" id="PF00122">
    <property type="entry name" value="E1-E2_ATPase"/>
    <property type="match status" value="1"/>
</dbReference>
<keyword evidence="5 10" id="KW-0547">Nucleotide-binding</keyword>
<evidence type="ECO:0000256" key="10">
    <source>
        <dbReference type="RuleBase" id="RU362081"/>
    </source>
</evidence>
<feature type="transmembrane region" description="Helical" evidence="10">
    <location>
        <begin position="359"/>
        <end position="384"/>
    </location>
</feature>
<dbReference type="AlphaFoldDB" id="A0A2M6W4H9"/>
<evidence type="ECO:0000256" key="7">
    <source>
        <dbReference type="ARBA" id="ARBA00022967"/>
    </source>
</evidence>